<name>A0AAU9JR08_9CILI</name>
<accession>A0AAU9JR08</accession>
<protein>
    <submittedName>
        <fullName evidence="1">Uncharacterized protein</fullName>
    </submittedName>
</protein>
<dbReference type="EMBL" id="CAJZBQ010000046">
    <property type="protein sequence ID" value="CAG9328785.1"/>
    <property type="molecule type" value="Genomic_DNA"/>
</dbReference>
<reference evidence="1" key="1">
    <citation type="submission" date="2021-09" db="EMBL/GenBank/DDBJ databases">
        <authorList>
            <consortium name="AG Swart"/>
            <person name="Singh M."/>
            <person name="Singh A."/>
            <person name="Seah K."/>
            <person name="Emmerich C."/>
        </authorList>
    </citation>
    <scope>NUCLEOTIDE SEQUENCE</scope>
    <source>
        <strain evidence="1">ATCC30299</strain>
    </source>
</reference>
<gene>
    <name evidence="1" type="ORF">BSTOLATCC_MIC46775</name>
</gene>
<evidence type="ECO:0000313" key="1">
    <source>
        <dbReference type="EMBL" id="CAG9328785.1"/>
    </source>
</evidence>
<keyword evidence="2" id="KW-1185">Reference proteome</keyword>
<dbReference type="AlphaFoldDB" id="A0AAU9JR08"/>
<proteinExistence type="predicted"/>
<evidence type="ECO:0000313" key="2">
    <source>
        <dbReference type="Proteomes" id="UP001162131"/>
    </source>
</evidence>
<organism evidence="1 2">
    <name type="scientific">Blepharisma stoltei</name>
    <dbReference type="NCBI Taxonomy" id="1481888"/>
    <lineage>
        <taxon>Eukaryota</taxon>
        <taxon>Sar</taxon>
        <taxon>Alveolata</taxon>
        <taxon>Ciliophora</taxon>
        <taxon>Postciliodesmatophora</taxon>
        <taxon>Heterotrichea</taxon>
        <taxon>Heterotrichida</taxon>
        <taxon>Blepharismidae</taxon>
        <taxon>Blepharisma</taxon>
    </lineage>
</organism>
<sequence length="254" mass="30106">MKSDYVSKHNSIILNYKPNHNNLSQPRIRRDDLKLKFHKKSSIGIQCDPDQASERVFQEKRKTEEKLSQKIISSNCKSINLSIDRNLAPISKRIKIPRAKTRSDYFRGIGISPEASKLYLETPKSPSLQNLLRVNSPVDDFIDRNLLSDHSSKTRSQSNLRQHKRRIKINFRTLKHSESTPETFKYPERRIDNEKSIMEYFNILNRPPKPRNEKIKFRPINFQNMLSRRKIKQHIKLIRNENGCYSYSDDYSQY</sequence>
<comment type="caution">
    <text evidence="1">The sequence shown here is derived from an EMBL/GenBank/DDBJ whole genome shotgun (WGS) entry which is preliminary data.</text>
</comment>
<dbReference type="Proteomes" id="UP001162131">
    <property type="component" value="Unassembled WGS sequence"/>
</dbReference>